<dbReference type="SUPFAM" id="SSF51261">
    <property type="entry name" value="Duplicated hybrid motif"/>
    <property type="match status" value="1"/>
</dbReference>
<evidence type="ECO:0000313" key="2">
    <source>
        <dbReference type="EMBL" id="MCQ8896414.1"/>
    </source>
</evidence>
<dbReference type="Gene3D" id="2.70.70.10">
    <property type="entry name" value="Glucose Permease (Domain IIA)"/>
    <property type="match status" value="1"/>
</dbReference>
<keyword evidence="3" id="KW-1185">Reference proteome</keyword>
<dbReference type="PANTHER" id="PTHR21666:SF270">
    <property type="entry name" value="MUREIN HYDROLASE ACTIVATOR ENVC"/>
    <property type="match status" value="1"/>
</dbReference>
<name>A0ABT1WGA2_9BURK</name>
<dbReference type="InterPro" id="IPR011055">
    <property type="entry name" value="Dup_hybrid_motif"/>
</dbReference>
<dbReference type="RefSeq" id="WP_256764186.1">
    <property type="nucleotide sequence ID" value="NZ_JANIGO010000002.1"/>
</dbReference>
<protein>
    <submittedName>
        <fullName evidence="2">M23 family metallopeptidase</fullName>
    </submittedName>
</protein>
<dbReference type="EMBL" id="JANIGO010000002">
    <property type="protein sequence ID" value="MCQ8896414.1"/>
    <property type="molecule type" value="Genomic_DNA"/>
</dbReference>
<dbReference type="PANTHER" id="PTHR21666">
    <property type="entry name" value="PEPTIDASE-RELATED"/>
    <property type="match status" value="1"/>
</dbReference>
<evidence type="ECO:0000259" key="1">
    <source>
        <dbReference type="Pfam" id="PF01551"/>
    </source>
</evidence>
<gene>
    <name evidence="2" type="ORF">NQT62_08220</name>
</gene>
<reference evidence="2 3" key="1">
    <citation type="submission" date="2022-07" db="EMBL/GenBank/DDBJ databases">
        <authorList>
            <person name="Xamxidin M."/>
            <person name="Wu M."/>
        </authorList>
    </citation>
    <scope>NUCLEOTIDE SEQUENCE [LARGE SCALE GENOMIC DNA]</scope>
    <source>
        <strain evidence="2 3">NBRC 111650</strain>
    </source>
</reference>
<dbReference type="Proteomes" id="UP001204142">
    <property type="component" value="Unassembled WGS sequence"/>
</dbReference>
<comment type="caution">
    <text evidence="2">The sequence shown here is derived from an EMBL/GenBank/DDBJ whole genome shotgun (WGS) entry which is preliminary data.</text>
</comment>
<evidence type="ECO:0000313" key="3">
    <source>
        <dbReference type="Proteomes" id="UP001204142"/>
    </source>
</evidence>
<organism evidence="2 3">
    <name type="scientific">Limnobacter humi</name>
    <dbReference type="NCBI Taxonomy" id="1778671"/>
    <lineage>
        <taxon>Bacteria</taxon>
        <taxon>Pseudomonadati</taxon>
        <taxon>Pseudomonadota</taxon>
        <taxon>Betaproteobacteria</taxon>
        <taxon>Burkholderiales</taxon>
        <taxon>Burkholderiaceae</taxon>
        <taxon>Limnobacter</taxon>
    </lineage>
</organism>
<dbReference type="Pfam" id="PF01551">
    <property type="entry name" value="Peptidase_M23"/>
    <property type="match status" value="1"/>
</dbReference>
<dbReference type="CDD" id="cd12797">
    <property type="entry name" value="M23_peptidase"/>
    <property type="match status" value="1"/>
</dbReference>
<feature type="domain" description="M23ase beta-sheet core" evidence="1">
    <location>
        <begin position="39"/>
        <end position="137"/>
    </location>
</feature>
<accession>A0ABT1WGA2</accession>
<dbReference type="InterPro" id="IPR050570">
    <property type="entry name" value="Cell_wall_metabolism_enzyme"/>
</dbReference>
<sequence>MAVDFKSLFWPLSLNKIRRGKINNTFGMVRKTATGQMRPHQGWDFEARIGTPFFAIAAGKVEFVVQRGDYGLQLCHSFSYAGQTLYAFYAHLSQVYVKTGDVIASNQLLGVTGDTGNAKSQALQDQHLHFEIRETAHPRLGLQDRIDPIQAFGFCPLNIGVAG</sequence>
<dbReference type="InterPro" id="IPR016047">
    <property type="entry name" value="M23ase_b-sheet_dom"/>
</dbReference>
<proteinExistence type="predicted"/>